<reference evidence="1 2" key="1">
    <citation type="journal article" date="2018" name="Sci. Rep.">
        <title>A novel species of the marine cyanobacterium Acaryochloris with a unique pigment content and lifestyle.</title>
        <authorList>
            <person name="Partensky F."/>
            <person name="Six C."/>
            <person name="Ratin M."/>
            <person name="Garczarek L."/>
            <person name="Vaulot D."/>
            <person name="Probert I."/>
            <person name="Calteau A."/>
            <person name="Gourvil P."/>
            <person name="Marie D."/>
            <person name="Grebert T."/>
            <person name="Bouchier C."/>
            <person name="Le Panse S."/>
            <person name="Gachenot M."/>
            <person name="Rodriguez F."/>
            <person name="Garrido J.L."/>
        </authorList>
    </citation>
    <scope>NUCLEOTIDE SEQUENCE [LARGE SCALE GENOMIC DNA]</scope>
    <source>
        <strain evidence="1 2">RCC1774</strain>
    </source>
</reference>
<protein>
    <submittedName>
        <fullName evidence="1">Uncharacterized protein</fullName>
    </submittedName>
</protein>
<evidence type="ECO:0000313" key="2">
    <source>
        <dbReference type="Proteomes" id="UP000248857"/>
    </source>
</evidence>
<comment type="caution">
    <text evidence="1">The sequence shown here is derived from an EMBL/GenBank/DDBJ whole genome shotgun (WGS) entry which is preliminary data.</text>
</comment>
<dbReference type="EMBL" id="PQWO01000009">
    <property type="protein sequence ID" value="PZD72667.1"/>
    <property type="molecule type" value="Genomic_DNA"/>
</dbReference>
<accession>A0A2W1JW57</accession>
<keyword evidence="2" id="KW-1185">Reference proteome</keyword>
<gene>
    <name evidence="1" type="ORF">C1752_03503</name>
</gene>
<organism evidence="1 2">
    <name type="scientific">Acaryochloris thomasi RCC1774</name>
    <dbReference type="NCBI Taxonomy" id="1764569"/>
    <lineage>
        <taxon>Bacteria</taxon>
        <taxon>Bacillati</taxon>
        <taxon>Cyanobacteriota</taxon>
        <taxon>Cyanophyceae</taxon>
        <taxon>Acaryochloridales</taxon>
        <taxon>Acaryochloridaceae</taxon>
        <taxon>Acaryochloris</taxon>
        <taxon>Acaryochloris thomasi</taxon>
    </lineage>
</organism>
<name>A0A2W1JW57_9CYAN</name>
<proteinExistence type="predicted"/>
<dbReference type="AlphaFoldDB" id="A0A2W1JW57"/>
<dbReference type="Proteomes" id="UP000248857">
    <property type="component" value="Unassembled WGS sequence"/>
</dbReference>
<sequence>MILISAENTARSHDLPPIMCGCFADLTSSRKAEGTFVVISYTGSSLLWSLSPQLPTMTQLFAIFLALMLVVALPAQAESCRSVDGHHLCIVRLQRSAKHYWEYWAVVSVDGLRPAKVVFNCRDRIQIQADGTTVPFRPDGLGDSVCRLYRR</sequence>
<evidence type="ECO:0000313" key="1">
    <source>
        <dbReference type="EMBL" id="PZD72667.1"/>
    </source>
</evidence>